<dbReference type="Pfam" id="PF00781">
    <property type="entry name" value="DAGK_cat"/>
    <property type="match status" value="1"/>
</dbReference>
<keyword evidence="7" id="KW-0067">ATP-binding</keyword>
<keyword evidence="6 13" id="KW-0418">Kinase</keyword>
<evidence type="ECO:0000313" key="13">
    <source>
        <dbReference type="EMBL" id="ELY44288.1"/>
    </source>
</evidence>
<dbReference type="PANTHER" id="PTHR12358">
    <property type="entry name" value="SPHINGOSINE KINASE"/>
    <property type="match status" value="1"/>
</dbReference>
<name>L9W7H7_9EURY</name>
<evidence type="ECO:0000256" key="5">
    <source>
        <dbReference type="ARBA" id="ARBA00022741"/>
    </source>
</evidence>
<dbReference type="eggNOG" id="arCOG08932">
    <property type="taxonomic scope" value="Archaea"/>
</dbReference>
<evidence type="ECO:0000256" key="7">
    <source>
        <dbReference type="ARBA" id="ARBA00022840"/>
    </source>
</evidence>
<keyword evidence="2" id="KW-0444">Lipid biosynthesis</keyword>
<dbReference type="Pfam" id="PF19279">
    <property type="entry name" value="YegS_C"/>
    <property type="match status" value="1"/>
</dbReference>
<protein>
    <submittedName>
        <fullName evidence="13">Diacylglycerol kinase</fullName>
    </submittedName>
</protein>
<dbReference type="PROSITE" id="PS50146">
    <property type="entry name" value="DAGK"/>
    <property type="match status" value="1"/>
</dbReference>
<dbReference type="InterPro" id="IPR045540">
    <property type="entry name" value="YegS/DAGK_C"/>
</dbReference>
<comment type="caution">
    <text evidence="13">The sequence shown here is derived from an EMBL/GenBank/DDBJ whole genome shotgun (WGS) entry which is preliminary data.</text>
</comment>
<dbReference type="AlphaFoldDB" id="L9W7H7"/>
<keyword evidence="10" id="KW-0594">Phospholipid biosynthesis</keyword>
<dbReference type="SMART" id="SM00046">
    <property type="entry name" value="DAGKc"/>
    <property type="match status" value="1"/>
</dbReference>
<keyword evidence="4" id="KW-0479">Metal-binding</keyword>
<dbReference type="InterPro" id="IPR017438">
    <property type="entry name" value="ATP-NAD_kinase_N"/>
</dbReference>
<evidence type="ECO:0000256" key="8">
    <source>
        <dbReference type="ARBA" id="ARBA00022842"/>
    </source>
</evidence>
<dbReference type="InterPro" id="IPR005218">
    <property type="entry name" value="Diacylglycerol/lipid_kinase"/>
</dbReference>
<dbReference type="InterPro" id="IPR050187">
    <property type="entry name" value="Lipid_Phosphate_FormReg"/>
</dbReference>
<evidence type="ECO:0000259" key="12">
    <source>
        <dbReference type="PROSITE" id="PS50146"/>
    </source>
</evidence>
<organism evidence="13 14">
    <name type="scientific">Natronorubrum sulfidifaciens JCM 14089</name>
    <dbReference type="NCBI Taxonomy" id="1230460"/>
    <lineage>
        <taxon>Archaea</taxon>
        <taxon>Methanobacteriati</taxon>
        <taxon>Methanobacteriota</taxon>
        <taxon>Stenosarchaea group</taxon>
        <taxon>Halobacteria</taxon>
        <taxon>Halobacteriales</taxon>
        <taxon>Natrialbaceae</taxon>
        <taxon>Natronorubrum</taxon>
    </lineage>
</organism>
<evidence type="ECO:0000256" key="9">
    <source>
        <dbReference type="ARBA" id="ARBA00023098"/>
    </source>
</evidence>
<evidence type="ECO:0000256" key="1">
    <source>
        <dbReference type="ARBA" id="ARBA00001946"/>
    </source>
</evidence>
<dbReference type="InterPro" id="IPR016064">
    <property type="entry name" value="NAD/diacylglycerol_kinase_sf"/>
</dbReference>
<dbReference type="GO" id="GO:0005524">
    <property type="term" value="F:ATP binding"/>
    <property type="evidence" value="ECO:0007669"/>
    <property type="project" value="UniProtKB-KW"/>
</dbReference>
<evidence type="ECO:0000313" key="14">
    <source>
        <dbReference type="Proteomes" id="UP000011661"/>
    </source>
</evidence>
<dbReference type="STRING" id="1230460.C495_10314"/>
<keyword evidence="5" id="KW-0547">Nucleotide-binding</keyword>
<keyword evidence="9" id="KW-0443">Lipid metabolism</keyword>
<keyword evidence="14" id="KW-1185">Reference proteome</keyword>
<dbReference type="GO" id="GO:0046872">
    <property type="term" value="F:metal ion binding"/>
    <property type="evidence" value="ECO:0007669"/>
    <property type="project" value="UniProtKB-KW"/>
</dbReference>
<keyword evidence="11" id="KW-1208">Phospholipid metabolism</keyword>
<dbReference type="Gene3D" id="2.60.200.40">
    <property type="match status" value="1"/>
</dbReference>
<evidence type="ECO:0000256" key="2">
    <source>
        <dbReference type="ARBA" id="ARBA00022516"/>
    </source>
</evidence>
<proteinExistence type="predicted"/>
<dbReference type="Proteomes" id="UP000011661">
    <property type="component" value="Unassembled WGS sequence"/>
</dbReference>
<sequence>MIGRHNPIETALVGHRGEQTNAQRVEPIAERPMTVEKTRVGVQIDGVHGNADAGQTLLSSAGVSRSMQPEGSTGARAADRMLILNPESGSQNHVDDVVELGGEHGFDIRKTEESGDAKRLARDAAPTADLIAAVGGDGTVNGVVNGIAAADELETTTLAVVPAGTGNNFATNIGIQGIEHAFTVLEEGRRRSIDVGAANDRRFVNSCVGGITAEASRKTTAESKADLGVLAYVKNTLETVGSFDSLPLRVETAAGPNGRRTQAWTGNATFVLIGNCRRFTGARTAQANVEDGLLEVTIVEDVPAVNLLGEAALKRLFGGDSSYIVRRRTPSLVIESTRDAITYSLDGEMLETETLYLETNPRTLRVAVGDGYEPDPDDGVL</sequence>
<dbReference type="PATRIC" id="fig|1230460.4.peg.2094"/>
<keyword evidence="8" id="KW-0460">Magnesium</keyword>
<evidence type="ECO:0000256" key="10">
    <source>
        <dbReference type="ARBA" id="ARBA00023209"/>
    </source>
</evidence>
<evidence type="ECO:0000256" key="11">
    <source>
        <dbReference type="ARBA" id="ARBA00023264"/>
    </source>
</evidence>
<dbReference type="SUPFAM" id="SSF111331">
    <property type="entry name" value="NAD kinase/diacylglycerol kinase-like"/>
    <property type="match status" value="1"/>
</dbReference>
<dbReference type="NCBIfam" id="TIGR00147">
    <property type="entry name" value="YegS/Rv2252/BmrU family lipid kinase"/>
    <property type="match status" value="1"/>
</dbReference>
<comment type="cofactor">
    <cofactor evidence="1">
        <name>Mg(2+)</name>
        <dbReference type="ChEBI" id="CHEBI:18420"/>
    </cofactor>
</comment>
<evidence type="ECO:0000256" key="6">
    <source>
        <dbReference type="ARBA" id="ARBA00022777"/>
    </source>
</evidence>
<dbReference type="InterPro" id="IPR001206">
    <property type="entry name" value="Diacylglycerol_kinase_cat_dom"/>
</dbReference>
<feature type="domain" description="DAGKc" evidence="12">
    <location>
        <begin position="75"/>
        <end position="202"/>
    </location>
</feature>
<dbReference type="GO" id="GO:0005886">
    <property type="term" value="C:plasma membrane"/>
    <property type="evidence" value="ECO:0007669"/>
    <property type="project" value="TreeGrafter"/>
</dbReference>
<keyword evidence="3" id="KW-0808">Transferase</keyword>
<accession>L9W7H7</accession>
<dbReference type="Gene3D" id="3.40.50.10330">
    <property type="entry name" value="Probable inorganic polyphosphate/atp-NAD kinase, domain 1"/>
    <property type="match status" value="1"/>
</dbReference>
<dbReference type="GO" id="GO:0016301">
    <property type="term" value="F:kinase activity"/>
    <property type="evidence" value="ECO:0007669"/>
    <property type="project" value="UniProtKB-KW"/>
</dbReference>
<evidence type="ECO:0000256" key="4">
    <source>
        <dbReference type="ARBA" id="ARBA00022723"/>
    </source>
</evidence>
<dbReference type="GO" id="GO:0008654">
    <property type="term" value="P:phospholipid biosynthetic process"/>
    <property type="evidence" value="ECO:0007669"/>
    <property type="project" value="UniProtKB-KW"/>
</dbReference>
<dbReference type="EMBL" id="AOHX01000039">
    <property type="protein sequence ID" value="ELY44288.1"/>
    <property type="molecule type" value="Genomic_DNA"/>
</dbReference>
<evidence type="ECO:0000256" key="3">
    <source>
        <dbReference type="ARBA" id="ARBA00022679"/>
    </source>
</evidence>
<gene>
    <name evidence="13" type="ORF">C495_10314</name>
</gene>
<dbReference type="PANTHER" id="PTHR12358:SF106">
    <property type="entry name" value="LIPID KINASE YEGS"/>
    <property type="match status" value="1"/>
</dbReference>
<reference evidence="13 14" key="1">
    <citation type="journal article" date="2014" name="PLoS Genet.">
        <title>Phylogenetically driven sequencing of extremely halophilic archaea reveals strategies for static and dynamic osmo-response.</title>
        <authorList>
            <person name="Becker E.A."/>
            <person name="Seitzer P.M."/>
            <person name="Tritt A."/>
            <person name="Larsen D."/>
            <person name="Krusor M."/>
            <person name="Yao A.I."/>
            <person name="Wu D."/>
            <person name="Madern D."/>
            <person name="Eisen J.A."/>
            <person name="Darling A.E."/>
            <person name="Facciotti M.T."/>
        </authorList>
    </citation>
    <scope>NUCLEOTIDE SEQUENCE [LARGE SCALE GENOMIC DNA]</scope>
    <source>
        <strain evidence="13 14">JCM 14089</strain>
    </source>
</reference>